<dbReference type="HOGENOM" id="CLU_172590_0_0_6"/>
<feature type="region of interest" description="Disordered" evidence="1">
    <location>
        <begin position="27"/>
        <end position="67"/>
    </location>
</feature>
<evidence type="ECO:0000313" key="4">
    <source>
        <dbReference type="Proteomes" id="UP000019028"/>
    </source>
</evidence>
<evidence type="ECO:0000256" key="2">
    <source>
        <dbReference type="SAM" id="SignalP"/>
    </source>
</evidence>
<dbReference type="KEGG" id="sod:Sant_2496"/>
<evidence type="ECO:0000256" key="1">
    <source>
        <dbReference type="SAM" id="MobiDB-lite"/>
    </source>
</evidence>
<evidence type="ECO:0000313" key="3">
    <source>
        <dbReference type="EMBL" id="AHF77536.1"/>
    </source>
</evidence>
<feature type="compositionally biased region" description="Basic and acidic residues" evidence="1">
    <location>
        <begin position="114"/>
        <end position="125"/>
    </location>
</feature>
<dbReference type="AlphaFoldDB" id="W0HUL3"/>
<name>W0HUL3_9GAMM</name>
<accession>W0HUL3</accession>
<feature type="signal peptide" evidence="2">
    <location>
        <begin position="1"/>
        <end position="24"/>
    </location>
</feature>
<protein>
    <submittedName>
        <fullName evidence="3">Uncharacterized protein</fullName>
    </submittedName>
</protein>
<sequence length="138" mass="13693">MKRNTLLAFALITTAGAASLGALAAAPAGAGNTPPPPGAQYGQPPLGMPLPPFPGAHGGPGGHGEGFCHGDELFCASMASDNPTESLQKLNSILPPAANGVHYQVRVAVVAIPDHKPGAGEERGGKPAPRPGQSAPQP</sequence>
<dbReference type="Proteomes" id="UP000019028">
    <property type="component" value="Chromosome"/>
</dbReference>
<reference evidence="3 4" key="1">
    <citation type="journal article" date="2014" name="Genome Biol. Evol.">
        <title>Genome degeneration and adaptation in a nascent stage of symbiosis.</title>
        <authorList>
            <person name="Oakeson K.F."/>
            <person name="Gil R."/>
            <person name="Clayton A.L."/>
            <person name="Dunn D.M."/>
            <person name="von Niederhausern A.C."/>
            <person name="Hamil C."/>
            <person name="Aoyagi A."/>
            <person name="Duval B."/>
            <person name="Baca A."/>
            <person name="Silva F.J."/>
            <person name="Vallier A."/>
            <person name="Jackson D.G."/>
            <person name="Latorre A."/>
            <person name="Weiss R.B."/>
            <person name="Heddi A."/>
            <person name="Moya A."/>
            <person name="Dale C."/>
        </authorList>
    </citation>
    <scope>NUCLEOTIDE SEQUENCE [LARGE SCALE GENOMIC DNA]</scope>
    <source>
        <strain evidence="3 4">HS1</strain>
    </source>
</reference>
<dbReference type="PATRIC" id="fig|1239307.3.peg.2784"/>
<keyword evidence="2" id="KW-0732">Signal</keyword>
<keyword evidence="4" id="KW-1185">Reference proteome</keyword>
<dbReference type="EMBL" id="CP006569">
    <property type="protein sequence ID" value="AHF77536.1"/>
    <property type="molecule type" value="Genomic_DNA"/>
</dbReference>
<feature type="compositionally biased region" description="Gly residues" evidence="1">
    <location>
        <begin position="56"/>
        <end position="65"/>
    </location>
</feature>
<gene>
    <name evidence="3" type="ORF">Sant_2496</name>
</gene>
<dbReference type="RefSeq" id="WP_025422685.1">
    <property type="nucleotide sequence ID" value="NZ_CP006569.1"/>
</dbReference>
<organism evidence="3 4">
    <name type="scientific">Sodalis praecaptivus</name>
    <dbReference type="NCBI Taxonomy" id="1239307"/>
    <lineage>
        <taxon>Bacteria</taxon>
        <taxon>Pseudomonadati</taxon>
        <taxon>Pseudomonadota</taxon>
        <taxon>Gammaproteobacteria</taxon>
        <taxon>Enterobacterales</taxon>
        <taxon>Bruguierivoracaceae</taxon>
        <taxon>Sodalis</taxon>
    </lineage>
</organism>
<feature type="chain" id="PRO_5004790093" evidence="2">
    <location>
        <begin position="25"/>
        <end position="138"/>
    </location>
</feature>
<dbReference type="OrthoDB" id="6504930at2"/>
<proteinExistence type="predicted"/>
<feature type="region of interest" description="Disordered" evidence="1">
    <location>
        <begin position="114"/>
        <end position="138"/>
    </location>
</feature>